<evidence type="ECO:0000259" key="2">
    <source>
        <dbReference type="Pfam" id="PF04480"/>
    </source>
</evidence>
<organism evidence="3 4">
    <name type="scientific">Corynebacterium imitans</name>
    <dbReference type="NCBI Taxonomy" id="156978"/>
    <lineage>
        <taxon>Bacteria</taxon>
        <taxon>Bacillati</taxon>
        <taxon>Actinomycetota</taxon>
        <taxon>Actinomycetes</taxon>
        <taxon>Mycobacteriales</taxon>
        <taxon>Corynebacteriaceae</taxon>
        <taxon>Corynebacterium</taxon>
    </lineage>
</organism>
<protein>
    <recommendedName>
        <fullName evidence="2">DUF559 domain-containing protein</fullName>
    </recommendedName>
</protein>
<feature type="domain" description="DUF559" evidence="2">
    <location>
        <begin position="230"/>
        <end position="298"/>
    </location>
</feature>
<dbReference type="InterPro" id="IPR007569">
    <property type="entry name" value="DUF559"/>
</dbReference>
<evidence type="ECO:0000256" key="1">
    <source>
        <dbReference type="SAM" id="MobiDB-lite"/>
    </source>
</evidence>
<sequence>MNSTRKQELANKLMDSNRQEDRLAHRKRPAAYRKVSTRFFIKVTEWEQLRYHEKRWLAAYAVGCTVPRAVLSGRSAARILGIWVIATTREPVELVAQRGKAPSRKQWPTGVVYRDRSPGDATTQHFDRLRTTDALTTVFDIALRHGFAEGLVAMDWLLREGVPRHRIEEAAASLGRIRNIGTLRRVIAHAVDNSLSPYESYARALLLQAGIGGWQVNARIAVSPNLYMADLLRGRLIVEIDGAQKYDGTTFSPTETAIREEREREKRLQNAGYVVVRVSPDQLLDDAHGFLTTVTRMLDLAEMYVTRPA</sequence>
<evidence type="ECO:0000313" key="4">
    <source>
        <dbReference type="Proteomes" id="UP000215374"/>
    </source>
</evidence>
<dbReference type="RefSeq" id="WP_051904877.1">
    <property type="nucleotide sequence ID" value="NZ_CP009211.1"/>
</dbReference>
<gene>
    <name evidence="3" type="ORF">SAMEA4535761_01583</name>
</gene>
<proteinExistence type="predicted"/>
<feature type="compositionally biased region" description="Basic and acidic residues" evidence="1">
    <location>
        <begin position="1"/>
        <end position="23"/>
    </location>
</feature>
<name>A0A239ZW96_9CORY</name>
<dbReference type="Proteomes" id="UP000215374">
    <property type="component" value="Chromosome 1"/>
</dbReference>
<accession>A0A239ZW96</accession>
<reference evidence="3 4" key="1">
    <citation type="submission" date="2017-06" db="EMBL/GenBank/DDBJ databases">
        <authorList>
            <consortium name="Pathogen Informatics"/>
        </authorList>
    </citation>
    <scope>NUCLEOTIDE SEQUENCE [LARGE SCALE GENOMIC DNA]</scope>
    <source>
        <strain evidence="3 4">NCTC13015</strain>
    </source>
</reference>
<evidence type="ECO:0000313" key="3">
    <source>
        <dbReference type="EMBL" id="SNV75277.1"/>
    </source>
</evidence>
<feature type="region of interest" description="Disordered" evidence="1">
    <location>
        <begin position="1"/>
        <end position="28"/>
    </location>
</feature>
<dbReference type="OrthoDB" id="4425276at2"/>
<dbReference type="Pfam" id="PF04480">
    <property type="entry name" value="DUF559"/>
    <property type="match status" value="1"/>
</dbReference>
<dbReference type="EMBL" id="LT906467">
    <property type="protein sequence ID" value="SNV75277.1"/>
    <property type="molecule type" value="Genomic_DNA"/>
</dbReference>
<dbReference type="AlphaFoldDB" id="A0A239ZW96"/>